<name>W1N2I6_9GAMM</name>
<evidence type="ECO:0008006" key="4">
    <source>
        <dbReference type="Google" id="ProtNLM"/>
    </source>
</evidence>
<keyword evidence="3" id="KW-1185">Reference proteome</keyword>
<sequence>MLTIASVMALSAMQSALVDERLAGNLVAMARAQMAAEEGAAERLVVGPERSDAPDCEVVEQALEEGDGPLVESSQVIIGELPLVGYYSGSCWWQGGVGQWVLGWVGNGDRLVARHLILLLPEPEPAMASSTTTPSSSSPSMVWLDGGAGH</sequence>
<dbReference type="EMBL" id="AVBC01000039">
    <property type="protein sequence ID" value="ERL49699.1"/>
    <property type="molecule type" value="Genomic_DNA"/>
</dbReference>
<feature type="region of interest" description="Disordered" evidence="1">
    <location>
        <begin position="125"/>
        <end position="150"/>
    </location>
</feature>
<evidence type="ECO:0000256" key="1">
    <source>
        <dbReference type="SAM" id="MobiDB-lite"/>
    </source>
</evidence>
<gene>
    <name evidence="2" type="ORF">BJB45_00850</name>
</gene>
<feature type="compositionally biased region" description="Low complexity" evidence="1">
    <location>
        <begin position="129"/>
        <end position="140"/>
    </location>
</feature>
<accession>W1N2I6</accession>
<evidence type="ECO:0000313" key="2">
    <source>
        <dbReference type="EMBL" id="ERL49699.1"/>
    </source>
</evidence>
<dbReference type="KEGG" id="hhu:AR456_02410"/>
<proteinExistence type="predicted"/>
<dbReference type="STRING" id="1178482.AR456_02410"/>
<dbReference type="AlphaFoldDB" id="W1N2I6"/>
<reference evidence="2 3" key="1">
    <citation type="submission" date="2013-08" db="EMBL/GenBank/DDBJ databases">
        <title>draft genome of Halomonas huanghegensis, strain BJGMM-B45T.</title>
        <authorList>
            <person name="Miao C."/>
            <person name="Wan Y."/>
            <person name="Jin W."/>
        </authorList>
    </citation>
    <scope>NUCLEOTIDE SEQUENCE [LARGE SCALE GENOMIC DNA]</scope>
    <source>
        <strain evidence="2 3">BJGMM-B45</strain>
    </source>
</reference>
<evidence type="ECO:0000313" key="3">
    <source>
        <dbReference type="Proteomes" id="UP000019113"/>
    </source>
</evidence>
<protein>
    <recommendedName>
        <fullName evidence="4">Type 4 fimbrial biogenesis protein PilX N-terminal domain-containing protein</fullName>
    </recommendedName>
</protein>
<comment type="caution">
    <text evidence="2">The sequence shown here is derived from an EMBL/GenBank/DDBJ whole genome shotgun (WGS) entry which is preliminary data.</text>
</comment>
<dbReference type="PATRIC" id="fig|1178482.3.peg.2794"/>
<organism evidence="2 3">
    <name type="scientific">Halomonas huangheensis</name>
    <dbReference type="NCBI Taxonomy" id="1178482"/>
    <lineage>
        <taxon>Bacteria</taxon>
        <taxon>Pseudomonadati</taxon>
        <taxon>Pseudomonadota</taxon>
        <taxon>Gammaproteobacteria</taxon>
        <taxon>Oceanospirillales</taxon>
        <taxon>Halomonadaceae</taxon>
        <taxon>Halomonas</taxon>
    </lineage>
</organism>
<dbReference type="Proteomes" id="UP000019113">
    <property type="component" value="Unassembled WGS sequence"/>
</dbReference>